<proteinExistence type="predicted"/>
<protein>
    <submittedName>
        <fullName evidence="1">Uncharacterized protein</fullName>
    </submittedName>
</protein>
<accession>A0AA90H6M1</accession>
<organism evidence="1">
    <name type="scientific">Streptantibioticus silvisoli</name>
    <dbReference type="NCBI Taxonomy" id="2705255"/>
    <lineage>
        <taxon>Bacteria</taxon>
        <taxon>Bacillati</taxon>
        <taxon>Actinomycetota</taxon>
        <taxon>Actinomycetes</taxon>
        <taxon>Kitasatosporales</taxon>
        <taxon>Streptomycetaceae</taxon>
        <taxon>Streptantibioticus</taxon>
    </lineage>
</organism>
<dbReference type="AlphaFoldDB" id="A0AA90H6M1"/>
<sequence>MECEAEFIDGSYTYCGCQDCDQREYDDIESDVEYGAITEAEALNLHRLNGAL</sequence>
<evidence type="ECO:0000313" key="1">
    <source>
        <dbReference type="EMBL" id="MDI5971417.1"/>
    </source>
</evidence>
<reference evidence="1" key="1">
    <citation type="submission" date="2023-05" db="EMBL/GenBank/DDBJ databases">
        <title>Streptantibioticus silvisoli sp. nov., acidotolerant actinomycetes 1 from pine litter.</title>
        <authorList>
            <person name="Swiecimska M."/>
            <person name="Golinska P."/>
            <person name="Sangal V."/>
            <person name="Wachnowicz B."/>
            <person name="Goodfellow M."/>
        </authorList>
    </citation>
    <scope>NUCLEOTIDE SEQUENCE</scope>
    <source>
        <strain evidence="1">SL13</strain>
    </source>
</reference>
<gene>
    <name evidence="1" type="ORF">POF50_019100</name>
</gene>
<dbReference type="RefSeq" id="WP_271318141.1">
    <property type="nucleotide sequence ID" value="NZ_JABXJJ020000022.1"/>
</dbReference>
<comment type="caution">
    <text evidence="1">The sequence shown here is derived from an EMBL/GenBank/DDBJ whole genome shotgun (WGS) entry which is preliminary data.</text>
</comment>
<name>A0AA90H6M1_9ACTN</name>
<dbReference type="EMBL" id="JABXJJ020000022">
    <property type="protein sequence ID" value="MDI5971417.1"/>
    <property type="molecule type" value="Genomic_DNA"/>
</dbReference>